<reference evidence="2" key="1">
    <citation type="submission" date="2023-03" db="EMBL/GenBank/DDBJ databases">
        <title>Massive genome expansion in bonnet fungi (Mycena s.s.) driven by repeated elements and novel gene families across ecological guilds.</title>
        <authorList>
            <consortium name="Lawrence Berkeley National Laboratory"/>
            <person name="Harder C.B."/>
            <person name="Miyauchi S."/>
            <person name="Viragh M."/>
            <person name="Kuo A."/>
            <person name="Thoen E."/>
            <person name="Andreopoulos B."/>
            <person name="Lu D."/>
            <person name="Skrede I."/>
            <person name="Drula E."/>
            <person name="Henrissat B."/>
            <person name="Morin E."/>
            <person name="Kohler A."/>
            <person name="Barry K."/>
            <person name="LaButti K."/>
            <person name="Morin E."/>
            <person name="Salamov A."/>
            <person name="Lipzen A."/>
            <person name="Mereny Z."/>
            <person name="Hegedus B."/>
            <person name="Baldrian P."/>
            <person name="Stursova M."/>
            <person name="Weitz H."/>
            <person name="Taylor A."/>
            <person name="Grigoriev I.V."/>
            <person name="Nagy L.G."/>
            <person name="Martin F."/>
            <person name="Kauserud H."/>
        </authorList>
    </citation>
    <scope>NUCLEOTIDE SEQUENCE</scope>
    <source>
        <strain evidence="2">CBHHK002</strain>
    </source>
</reference>
<feature type="compositionally biased region" description="Basic and acidic residues" evidence="1">
    <location>
        <begin position="19"/>
        <end position="30"/>
    </location>
</feature>
<keyword evidence="3" id="KW-1185">Reference proteome</keyword>
<organism evidence="2 3">
    <name type="scientific">Mycena albidolilacea</name>
    <dbReference type="NCBI Taxonomy" id="1033008"/>
    <lineage>
        <taxon>Eukaryota</taxon>
        <taxon>Fungi</taxon>
        <taxon>Dikarya</taxon>
        <taxon>Basidiomycota</taxon>
        <taxon>Agaricomycotina</taxon>
        <taxon>Agaricomycetes</taxon>
        <taxon>Agaricomycetidae</taxon>
        <taxon>Agaricales</taxon>
        <taxon>Marasmiineae</taxon>
        <taxon>Mycenaceae</taxon>
        <taxon>Mycena</taxon>
    </lineage>
</organism>
<accession>A0AAD6ZAE0</accession>
<name>A0AAD6ZAE0_9AGAR</name>
<evidence type="ECO:0000256" key="1">
    <source>
        <dbReference type="SAM" id="MobiDB-lite"/>
    </source>
</evidence>
<dbReference type="EMBL" id="JARIHO010000068">
    <property type="protein sequence ID" value="KAJ7314189.1"/>
    <property type="molecule type" value="Genomic_DNA"/>
</dbReference>
<comment type="caution">
    <text evidence="2">The sequence shown here is derived from an EMBL/GenBank/DDBJ whole genome shotgun (WGS) entry which is preliminary data.</text>
</comment>
<gene>
    <name evidence="2" type="ORF">DFH08DRAFT_972939</name>
</gene>
<dbReference type="AlphaFoldDB" id="A0AAD6ZAE0"/>
<feature type="region of interest" description="Disordered" evidence="1">
    <location>
        <begin position="1"/>
        <end position="30"/>
    </location>
</feature>
<evidence type="ECO:0000313" key="3">
    <source>
        <dbReference type="Proteomes" id="UP001218218"/>
    </source>
</evidence>
<proteinExistence type="predicted"/>
<dbReference type="Proteomes" id="UP001218218">
    <property type="component" value="Unassembled WGS sequence"/>
</dbReference>
<evidence type="ECO:0000313" key="2">
    <source>
        <dbReference type="EMBL" id="KAJ7314189.1"/>
    </source>
</evidence>
<sequence>MSNNHWDVTPSDMNAIEGSHGEDNQTDKGNDTLLEAISKKRKADGETADVFEKFIESQLIY</sequence>
<protein>
    <submittedName>
        <fullName evidence="2">Uncharacterized protein</fullName>
    </submittedName>
</protein>